<accession>A0A0R1ZN88</accession>
<dbReference type="SUPFAM" id="SSF158504">
    <property type="entry name" value="BH2638-like"/>
    <property type="match status" value="1"/>
</dbReference>
<proteinExistence type="predicted"/>
<dbReference type="EMBL" id="AYYO01000010">
    <property type="protein sequence ID" value="KRM55941.1"/>
    <property type="molecule type" value="Genomic_DNA"/>
</dbReference>
<dbReference type="Gene3D" id="1.10.220.80">
    <property type="entry name" value="BH2638-like"/>
    <property type="match status" value="1"/>
</dbReference>
<dbReference type="Pfam" id="PF05256">
    <property type="entry name" value="UPF0223"/>
    <property type="match status" value="1"/>
</dbReference>
<name>A0A0R1ZN88_9LACO</name>
<dbReference type="Proteomes" id="UP000051679">
    <property type="component" value="Unassembled WGS sequence"/>
</dbReference>
<dbReference type="InterPro" id="IPR007920">
    <property type="entry name" value="UPF0223"/>
</dbReference>
<evidence type="ECO:0000313" key="2">
    <source>
        <dbReference type="Proteomes" id="UP000051679"/>
    </source>
</evidence>
<gene>
    <name evidence="1" type="ORF">FC18_GL000722</name>
</gene>
<organism evidence="1 2">
    <name type="scientific">Lacticaseibacillus sharpeae JCM 1186 = DSM 20505</name>
    <dbReference type="NCBI Taxonomy" id="1291052"/>
    <lineage>
        <taxon>Bacteria</taxon>
        <taxon>Bacillati</taxon>
        <taxon>Bacillota</taxon>
        <taxon>Bacilli</taxon>
        <taxon>Lactobacillales</taxon>
        <taxon>Lactobacillaceae</taxon>
        <taxon>Lacticaseibacillus</taxon>
    </lineage>
</organism>
<dbReference type="NCBIfam" id="NF003353">
    <property type="entry name" value="PRK04387.1"/>
    <property type="match status" value="1"/>
</dbReference>
<dbReference type="InterPro" id="IPR023324">
    <property type="entry name" value="BH2638-like_sf"/>
</dbReference>
<dbReference type="PIRSF" id="PIRSF037260">
    <property type="entry name" value="UPF0223"/>
    <property type="match status" value="1"/>
</dbReference>
<dbReference type="PATRIC" id="fig|1291052.5.peg.738"/>
<sequence>MKPNYTYPLDFDWTKDEMVAVTTFYSLVEDAYERGVNRENLLAAYNGFKQVIPDKGTEKQYDKEFAELTDYSTYRTVQAARKAAPGTTVHMHVPNRSK</sequence>
<protein>
    <submittedName>
        <fullName evidence="1">Uncharacterized protein</fullName>
    </submittedName>
</protein>
<dbReference type="STRING" id="1291052.FC18_GL000722"/>
<reference evidence="1 2" key="1">
    <citation type="journal article" date="2015" name="Genome Announc.">
        <title>Expanding the biotechnology potential of lactobacilli through comparative genomics of 213 strains and associated genera.</title>
        <authorList>
            <person name="Sun Z."/>
            <person name="Harris H.M."/>
            <person name="McCann A."/>
            <person name="Guo C."/>
            <person name="Argimon S."/>
            <person name="Zhang W."/>
            <person name="Yang X."/>
            <person name="Jeffery I.B."/>
            <person name="Cooney J.C."/>
            <person name="Kagawa T.F."/>
            <person name="Liu W."/>
            <person name="Song Y."/>
            <person name="Salvetti E."/>
            <person name="Wrobel A."/>
            <person name="Rasinkangas P."/>
            <person name="Parkhill J."/>
            <person name="Rea M.C."/>
            <person name="O'Sullivan O."/>
            <person name="Ritari J."/>
            <person name="Douillard F.P."/>
            <person name="Paul Ross R."/>
            <person name="Yang R."/>
            <person name="Briner A.E."/>
            <person name="Felis G.E."/>
            <person name="de Vos W.M."/>
            <person name="Barrangou R."/>
            <person name="Klaenhammer T.R."/>
            <person name="Caufield P.W."/>
            <person name="Cui Y."/>
            <person name="Zhang H."/>
            <person name="O'Toole P.W."/>
        </authorList>
    </citation>
    <scope>NUCLEOTIDE SEQUENCE [LARGE SCALE GENOMIC DNA]</scope>
    <source>
        <strain evidence="1 2">DSM 20505</strain>
    </source>
</reference>
<comment type="caution">
    <text evidence="1">The sequence shown here is derived from an EMBL/GenBank/DDBJ whole genome shotgun (WGS) entry which is preliminary data.</text>
</comment>
<evidence type="ECO:0000313" key="1">
    <source>
        <dbReference type="EMBL" id="KRM55941.1"/>
    </source>
</evidence>
<dbReference type="RefSeq" id="WP_054675979.1">
    <property type="nucleotide sequence ID" value="NZ_AYYO01000010.1"/>
</dbReference>
<dbReference type="OrthoDB" id="1649074at2"/>
<dbReference type="AlphaFoldDB" id="A0A0R1ZN88"/>
<keyword evidence="2" id="KW-1185">Reference proteome</keyword>